<keyword evidence="3 5" id="KW-0479">Metal-binding</keyword>
<feature type="binding site" evidence="5">
    <location>
        <position position="192"/>
    </location>
    <ligand>
        <name>Mn(2+)</name>
        <dbReference type="ChEBI" id="CHEBI:29035"/>
    </ligand>
</feature>
<dbReference type="PROSITE" id="PS00088">
    <property type="entry name" value="SOD_MN"/>
    <property type="match status" value="1"/>
</dbReference>
<dbReference type="SUPFAM" id="SSF46609">
    <property type="entry name" value="Fe,Mn superoxide dismutase (SOD), N-terminal domain"/>
    <property type="match status" value="1"/>
</dbReference>
<dbReference type="InterPro" id="IPR019833">
    <property type="entry name" value="Mn/Fe_SOD_BS"/>
</dbReference>
<dbReference type="Gene3D" id="1.10.287.990">
    <property type="entry name" value="Fe,Mn superoxide dismutase (SOD) domain"/>
    <property type="match status" value="1"/>
</dbReference>
<dbReference type="GO" id="GO:0046872">
    <property type="term" value="F:metal ion binding"/>
    <property type="evidence" value="ECO:0007669"/>
    <property type="project" value="UniProtKB-KW"/>
</dbReference>
<comment type="function">
    <text evidence="6">Destroys radicals which are normally produced within the cells and which are toxic to biological systems.</text>
</comment>
<evidence type="ECO:0000256" key="6">
    <source>
        <dbReference type="RuleBase" id="RU000414"/>
    </source>
</evidence>
<feature type="domain" description="Manganese/iron superoxide dismutase C-terminal" evidence="8">
    <location>
        <begin position="124"/>
        <end position="225"/>
    </location>
</feature>
<comment type="similarity">
    <text evidence="1 6">Belongs to the iron/manganese superoxide dismutase family.</text>
</comment>
<dbReference type="Pfam" id="PF00081">
    <property type="entry name" value="Sod_Fe_N"/>
    <property type="match status" value="1"/>
</dbReference>
<gene>
    <name evidence="9" type="ORF">HMPREF9449_01482</name>
</gene>
<evidence type="ECO:0000313" key="9">
    <source>
        <dbReference type="EMBL" id="EHP47629.1"/>
    </source>
</evidence>
<dbReference type="InterPro" id="IPR001189">
    <property type="entry name" value="Mn/Fe_SOD"/>
</dbReference>
<dbReference type="HOGENOM" id="CLU_031625_0_0_10"/>
<dbReference type="PATRIC" id="fig|742817.3.peg.1573"/>
<dbReference type="PANTHER" id="PTHR42769">
    <property type="entry name" value="SUPEROXIDE DISMUTASE"/>
    <property type="match status" value="1"/>
</dbReference>
<feature type="binding site" evidence="5">
    <location>
        <position position="62"/>
    </location>
    <ligand>
        <name>Mn(2+)</name>
        <dbReference type="ChEBI" id="CHEBI:29035"/>
    </ligand>
</feature>
<dbReference type="STRING" id="742817.HMPREF9449_01482"/>
<sequence length="226" mass="25852">MLDKEMGKRYFIGCWIILMGLAGWGQHSLRAQTTSSGIQMPQLPYALNALAPVVSEETMNYHYGKHLKAYIDKLNVLIVGTPFEKSDLETIVKYSTGPIYDNGAQALNHIIYFNTFSPNARQQPTGALLEAIEEKWGSFENFKEEFSNAAVTLFGSGWVWLAKDDQGELFIFQESNGGNPLSRGFIPLLGFDVWEHAYYLDYQNRRPEHIKNLWTIVDWANVEKRY</sequence>
<evidence type="ECO:0000256" key="3">
    <source>
        <dbReference type="ARBA" id="ARBA00022723"/>
    </source>
</evidence>
<keyword evidence="10" id="KW-1185">Reference proteome</keyword>
<dbReference type="EMBL" id="ADMC01000022">
    <property type="protein sequence ID" value="EHP47629.1"/>
    <property type="molecule type" value="Genomic_DNA"/>
</dbReference>
<dbReference type="InterPro" id="IPR036314">
    <property type="entry name" value="SOD_C_sf"/>
</dbReference>
<name>H1DGU6_9BACT</name>
<comment type="caution">
    <text evidence="9">The sequence shown here is derived from an EMBL/GenBank/DDBJ whole genome shotgun (WGS) entry which is preliminary data.</text>
</comment>
<evidence type="ECO:0000259" key="8">
    <source>
        <dbReference type="Pfam" id="PF02777"/>
    </source>
</evidence>
<dbReference type="Gene3D" id="3.55.40.20">
    <property type="entry name" value="Iron/manganese superoxide dismutase, C-terminal domain"/>
    <property type="match status" value="1"/>
</dbReference>
<dbReference type="InterPro" id="IPR036324">
    <property type="entry name" value="Mn/Fe_SOD_N_sf"/>
</dbReference>
<dbReference type="Pfam" id="PF02777">
    <property type="entry name" value="Sod_Fe_C"/>
    <property type="match status" value="1"/>
</dbReference>
<protein>
    <recommendedName>
        <fullName evidence="2 6">Superoxide dismutase</fullName>
        <ecNumber evidence="2 6">1.15.1.1</ecNumber>
    </recommendedName>
</protein>
<dbReference type="InterPro" id="IPR019832">
    <property type="entry name" value="Mn/Fe_SOD_C"/>
</dbReference>
<dbReference type="GO" id="GO:0004784">
    <property type="term" value="F:superoxide dismutase activity"/>
    <property type="evidence" value="ECO:0007669"/>
    <property type="project" value="UniProtKB-EC"/>
</dbReference>
<feature type="domain" description="Manganese/iron superoxide dismutase N-terminal" evidence="7">
    <location>
        <begin position="39"/>
        <end position="116"/>
    </location>
</feature>
<feature type="binding site" evidence="5">
    <location>
        <position position="196"/>
    </location>
    <ligand>
        <name>Mn(2+)</name>
        <dbReference type="ChEBI" id="CHEBI:29035"/>
    </ligand>
</feature>
<evidence type="ECO:0000259" key="7">
    <source>
        <dbReference type="Pfam" id="PF00081"/>
    </source>
</evidence>
<comment type="catalytic activity">
    <reaction evidence="6">
        <text>2 superoxide + 2 H(+) = H2O2 + O2</text>
        <dbReference type="Rhea" id="RHEA:20696"/>
        <dbReference type="ChEBI" id="CHEBI:15378"/>
        <dbReference type="ChEBI" id="CHEBI:15379"/>
        <dbReference type="ChEBI" id="CHEBI:16240"/>
        <dbReference type="ChEBI" id="CHEBI:18421"/>
        <dbReference type="EC" id="1.15.1.1"/>
    </reaction>
</comment>
<dbReference type="PIRSF" id="PIRSF000349">
    <property type="entry name" value="SODismutase"/>
    <property type="match status" value="1"/>
</dbReference>
<feature type="binding site" evidence="5">
    <location>
        <position position="109"/>
    </location>
    <ligand>
        <name>Mn(2+)</name>
        <dbReference type="ChEBI" id="CHEBI:29035"/>
    </ligand>
</feature>
<dbReference type="EC" id="1.15.1.1" evidence="2 6"/>
<dbReference type="Proteomes" id="UP000004892">
    <property type="component" value="Unassembled WGS sequence"/>
</dbReference>
<evidence type="ECO:0000256" key="5">
    <source>
        <dbReference type="PIRSR" id="PIRSR000349-1"/>
    </source>
</evidence>
<dbReference type="eggNOG" id="COG0605">
    <property type="taxonomic scope" value="Bacteria"/>
</dbReference>
<reference evidence="9 10" key="1">
    <citation type="submission" date="2012-01" db="EMBL/GenBank/DDBJ databases">
        <title>The Genome Sequence of Odoribacter laneus YIT 12061.</title>
        <authorList>
            <consortium name="The Broad Institute Genome Sequencing Platform"/>
            <person name="Earl A."/>
            <person name="Ward D."/>
            <person name="Feldgarden M."/>
            <person name="Gevers D."/>
            <person name="Morotomi M."/>
            <person name="Young S.K."/>
            <person name="Zeng Q."/>
            <person name="Gargeya S."/>
            <person name="Fitzgerald M."/>
            <person name="Haas B."/>
            <person name="Abouelleil A."/>
            <person name="Alvarado L."/>
            <person name="Arachchi H.M."/>
            <person name="Berlin A."/>
            <person name="Chapman S.B."/>
            <person name="Gearin G."/>
            <person name="Goldberg J."/>
            <person name="Griggs A."/>
            <person name="Gujja S."/>
            <person name="Hansen M."/>
            <person name="Heiman D."/>
            <person name="Howarth C."/>
            <person name="Larimer J."/>
            <person name="Lui A."/>
            <person name="MacDonald P.J.P."/>
            <person name="McCowen C."/>
            <person name="Montmayeur A."/>
            <person name="Murphy C."/>
            <person name="Neiman D."/>
            <person name="Pearson M."/>
            <person name="Priest M."/>
            <person name="Roberts A."/>
            <person name="Saif S."/>
            <person name="Shea T."/>
            <person name="Sisk P."/>
            <person name="Stolte C."/>
            <person name="Sykes S."/>
            <person name="Wortman J."/>
            <person name="Nusbaum C."/>
            <person name="Birren B."/>
        </authorList>
    </citation>
    <scope>NUCLEOTIDE SEQUENCE [LARGE SCALE GENOMIC DNA]</scope>
    <source>
        <strain evidence="9 10">YIT 12061</strain>
    </source>
</reference>
<evidence type="ECO:0000256" key="2">
    <source>
        <dbReference type="ARBA" id="ARBA00012682"/>
    </source>
</evidence>
<proteinExistence type="inferred from homology"/>
<keyword evidence="4 6" id="KW-0560">Oxidoreductase</keyword>
<dbReference type="AlphaFoldDB" id="H1DGU6"/>
<evidence type="ECO:0000256" key="4">
    <source>
        <dbReference type="ARBA" id="ARBA00023002"/>
    </source>
</evidence>
<dbReference type="FunFam" id="3.55.40.20:FF:000001">
    <property type="entry name" value="Superoxide dismutase"/>
    <property type="match status" value="1"/>
</dbReference>
<dbReference type="InterPro" id="IPR019831">
    <property type="entry name" value="Mn/Fe_SOD_N"/>
</dbReference>
<dbReference type="PANTHER" id="PTHR42769:SF3">
    <property type="entry name" value="SUPEROXIDE DISMUTASE [FE] 2, CHLOROPLASTIC"/>
    <property type="match status" value="1"/>
</dbReference>
<evidence type="ECO:0000313" key="10">
    <source>
        <dbReference type="Proteomes" id="UP000004892"/>
    </source>
</evidence>
<accession>H1DGU6</accession>
<evidence type="ECO:0000256" key="1">
    <source>
        <dbReference type="ARBA" id="ARBA00008714"/>
    </source>
</evidence>
<organism evidence="9 10">
    <name type="scientific">Odoribacter laneus YIT 12061</name>
    <dbReference type="NCBI Taxonomy" id="742817"/>
    <lineage>
        <taxon>Bacteria</taxon>
        <taxon>Pseudomonadati</taxon>
        <taxon>Bacteroidota</taxon>
        <taxon>Bacteroidia</taxon>
        <taxon>Bacteroidales</taxon>
        <taxon>Odoribacteraceae</taxon>
        <taxon>Odoribacter</taxon>
    </lineage>
</organism>
<dbReference type="SUPFAM" id="SSF54719">
    <property type="entry name" value="Fe,Mn superoxide dismutase (SOD), C-terminal domain"/>
    <property type="match status" value="1"/>
</dbReference>
<dbReference type="PRINTS" id="PR01703">
    <property type="entry name" value="MNSODISMTASE"/>
</dbReference>